<evidence type="ECO:0000313" key="10">
    <source>
        <dbReference type="EMBL" id="CAA2996965.1"/>
    </source>
</evidence>
<dbReference type="Pfam" id="PF12357">
    <property type="entry name" value="PLD_C"/>
    <property type="match status" value="1"/>
</dbReference>
<evidence type="ECO:0000256" key="3">
    <source>
        <dbReference type="ARBA" id="ARBA00022723"/>
    </source>
</evidence>
<keyword evidence="8" id="KW-0443">Lipid metabolism</keyword>
<dbReference type="EC" id="3.1.4.4" evidence="2"/>
<dbReference type="InterPro" id="IPR001736">
    <property type="entry name" value="PLipase_D/transphosphatidylase"/>
</dbReference>
<feature type="domain" description="PLD phosphodiesterase" evidence="9">
    <location>
        <begin position="1"/>
        <end position="27"/>
    </location>
</feature>
<organism evidence="10 11">
    <name type="scientific">Olea europaea subsp. europaea</name>
    <dbReference type="NCBI Taxonomy" id="158383"/>
    <lineage>
        <taxon>Eukaryota</taxon>
        <taxon>Viridiplantae</taxon>
        <taxon>Streptophyta</taxon>
        <taxon>Embryophyta</taxon>
        <taxon>Tracheophyta</taxon>
        <taxon>Spermatophyta</taxon>
        <taxon>Magnoliopsida</taxon>
        <taxon>eudicotyledons</taxon>
        <taxon>Gunneridae</taxon>
        <taxon>Pentapetalae</taxon>
        <taxon>asterids</taxon>
        <taxon>lamiids</taxon>
        <taxon>Lamiales</taxon>
        <taxon>Oleaceae</taxon>
        <taxon>Oleeae</taxon>
        <taxon>Olea</taxon>
    </lineage>
</organism>
<dbReference type="OrthoDB" id="14911at2759"/>
<keyword evidence="3" id="KW-0479">Metal-binding</keyword>
<dbReference type="EMBL" id="CACTIH010005539">
    <property type="protein sequence ID" value="CAA2996965.1"/>
    <property type="molecule type" value="Genomic_DNA"/>
</dbReference>
<dbReference type="InterPro" id="IPR015679">
    <property type="entry name" value="PLipase_D_fam"/>
</dbReference>
<dbReference type="AlphaFoldDB" id="A0A8S0SYY2"/>
<evidence type="ECO:0000256" key="2">
    <source>
        <dbReference type="ARBA" id="ARBA00012027"/>
    </source>
</evidence>
<gene>
    <name evidence="10" type="ORF">OLEA9_A066277</name>
</gene>
<comment type="catalytic activity">
    <reaction evidence="1">
        <text>a 1,2-diacyl-sn-glycero-3-phosphocholine + H2O = a 1,2-diacyl-sn-glycero-3-phosphate + choline + H(+)</text>
        <dbReference type="Rhea" id="RHEA:14445"/>
        <dbReference type="ChEBI" id="CHEBI:15354"/>
        <dbReference type="ChEBI" id="CHEBI:15377"/>
        <dbReference type="ChEBI" id="CHEBI:15378"/>
        <dbReference type="ChEBI" id="CHEBI:57643"/>
        <dbReference type="ChEBI" id="CHEBI:58608"/>
        <dbReference type="EC" id="3.1.4.4"/>
    </reaction>
</comment>
<name>A0A8S0SYY2_OLEEU</name>
<keyword evidence="11" id="KW-1185">Reference proteome</keyword>
<dbReference type="PANTHER" id="PTHR18896:SF115">
    <property type="entry name" value="PHOSPHOLIPASE D ALPHA 1"/>
    <property type="match status" value="1"/>
</dbReference>
<dbReference type="Proteomes" id="UP000594638">
    <property type="component" value="Unassembled WGS sequence"/>
</dbReference>
<dbReference type="PANTHER" id="PTHR18896">
    <property type="entry name" value="PHOSPHOLIPASE D"/>
    <property type="match status" value="1"/>
</dbReference>
<proteinExistence type="predicted"/>
<dbReference type="SMART" id="SM00155">
    <property type="entry name" value="PLDc"/>
    <property type="match status" value="1"/>
</dbReference>
<evidence type="ECO:0000256" key="8">
    <source>
        <dbReference type="ARBA" id="ARBA00023098"/>
    </source>
</evidence>
<reference evidence="10 11" key="1">
    <citation type="submission" date="2019-12" db="EMBL/GenBank/DDBJ databases">
        <authorList>
            <person name="Alioto T."/>
            <person name="Alioto T."/>
            <person name="Gomez Garrido J."/>
        </authorList>
    </citation>
    <scope>NUCLEOTIDE SEQUENCE [LARGE SCALE GENOMIC DNA]</scope>
</reference>
<dbReference type="InterPro" id="IPR024632">
    <property type="entry name" value="PLipase_D_C"/>
</dbReference>
<dbReference type="PROSITE" id="PS50035">
    <property type="entry name" value="PLD"/>
    <property type="match status" value="1"/>
</dbReference>
<dbReference type="GO" id="GO:0009395">
    <property type="term" value="P:phospholipid catabolic process"/>
    <property type="evidence" value="ECO:0007669"/>
    <property type="project" value="TreeGrafter"/>
</dbReference>
<evidence type="ECO:0000256" key="7">
    <source>
        <dbReference type="ARBA" id="ARBA00022963"/>
    </source>
</evidence>
<dbReference type="Gramene" id="OE9A066277T1">
    <property type="protein sequence ID" value="OE9A066277C1"/>
    <property type="gene ID" value="OE9A066277"/>
</dbReference>
<keyword evidence="5" id="KW-0378">Hydrolase</keyword>
<accession>A0A8S0SYY2</accession>
<dbReference type="Pfam" id="PF00614">
    <property type="entry name" value="PLDc"/>
    <property type="match status" value="1"/>
</dbReference>
<sequence>MIYVHTKMMIVDDEYIIVGSANISQRSMDGTRESEIAMGVYQPYHLATRVQGNLLGVRFMVFVWHYGTNTLVCSTTLSSTPKPETEECVMKVNQIVDKYWDLYANENLERDLPGHLLQGRSQKIRLGWVET</sequence>
<dbReference type="Gene3D" id="3.30.870.10">
    <property type="entry name" value="Endonuclease Chain A"/>
    <property type="match status" value="1"/>
</dbReference>
<evidence type="ECO:0000256" key="4">
    <source>
        <dbReference type="ARBA" id="ARBA00022737"/>
    </source>
</evidence>
<keyword evidence="7" id="KW-0442">Lipid degradation</keyword>
<dbReference type="GO" id="GO:0046872">
    <property type="term" value="F:metal ion binding"/>
    <property type="evidence" value="ECO:0007669"/>
    <property type="project" value="UniProtKB-KW"/>
</dbReference>
<evidence type="ECO:0000256" key="1">
    <source>
        <dbReference type="ARBA" id="ARBA00000798"/>
    </source>
</evidence>
<evidence type="ECO:0000256" key="5">
    <source>
        <dbReference type="ARBA" id="ARBA00022801"/>
    </source>
</evidence>
<keyword evidence="6" id="KW-0106">Calcium</keyword>
<evidence type="ECO:0000256" key="6">
    <source>
        <dbReference type="ARBA" id="ARBA00022837"/>
    </source>
</evidence>
<comment type="caution">
    <text evidence="10">The sequence shown here is derived from an EMBL/GenBank/DDBJ whole genome shotgun (WGS) entry which is preliminary data.</text>
</comment>
<protein>
    <recommendedName>
        <fullName evidence="2">phospholipase D</fullName>
        <ecNumber evidence="2">3.1.4.4</ecNumber>
    </recommendedName>
</protein>
<keyword evidence="4" id="KW-0677">Repeat</keyword>
<evidence type="ECO:0000259" key="9">
    <source>
        <dbReference type="PROSITE" id="PS50035"/>
    </source>
</evidence>
<dbReference type="GO" id="GO:0004630">
    <property type="term" value="F:phospholipase D activity"/>
    <property type="evidence" value="ECO:0007669"/>
    <property type="project" value="UniProtKB-EC"/>
</dbReference>
<dbReference type="SUPFAM" id="SSF56024">
    <property type="entry name" value="Phospholipase D/nuclease"/>
    <property type="match status" value="1"/>
</dbReference>
<dbReference type="GO" id="GO:0005886">
    <property type="term" value="C:plasma membrane"/>
    <property type="evidence" value="ECO:0007669"/>
    <property type="project" value="TreeGrafter"/>
</dbReference>
<evidence type="ECO:0000313" key="11">
    <source>
        <dbReference type="Proteomes" id="UP000594638"/>
    </source>
</evidence>